<sequence length="365" mass="40773">MRTHTLIISGILLLLLACADNTGFTLEGQLSNTGNVRTAVLYDGDRKLDSVFLNERGEFRFRRTATHPRLLTLAAGENRYHLVLQPGDQVVLRADLAQESDDYEVSGSPLSVKIKQVAATLAEKQRFEAELEEAFAAEASGLDDKALMALRQEYIAKYRAGIQGYTDKIILFAQQHDDLAGFYAMNTLDRESAEVELIAYADRIAGRWDDNAQVRQFLAEMAQLKRLAVGQPAPDFSSLTPDNKPVKLSDFRGKYTLVDFWASWCVPCRQENPNIVKQYQAYKDKGFTVLGVSLDGNPGAWMRAIKDDGLEWTQVSDLQQWGSEVVGLYRIQAIPASYLLDPEGIIIAKNLRGDELGSFLKKTLD</sequence>
<feature type="domain" description="Thioredoxin" evidence="6">
    <location>
        <begin position="227"/>
        <end position="365"/>
    </location>
</feature>
<name>A0A1I1I0D5_9SPHI</name>
<dbReference type="GO" id="GO:0017004">
    <property type="term" value="P:cytochrome complex assembly"/>
    <property type="evidence" value="ECO:0007669"/>
    <property type="project" value="UniProtKB-KW"/>
</dbReference>
<evidence type="ECO:0000259" key="6">
    <source>
        <dbReference type="PROSITE" id="PS51352"/>
    </source>
</evidence>
<dbReference type="SUPFAM" id="SSF52833">
    <property type="entry name" value="Thioredoxin-like"/>
    <property type="match status" value="1"/>
</dbReference>
<dbReference type="EMBL" id="FOLL01000007">
    <property type="protein sequence ID" value="SFC27678.1"/>
    <property type="molecule type" value="Genomic_DNA"/>
</dbReference>
<dbReference type="InterPro" id="IPR000866">
    <property type="entry name" value="AhpC/TSA"/>
</dbReference>
<dbReference type="PROSITE" id="PS51257">
    <property type="entry name" value="PROKAR_LIPOPROTEIN"/>
    <property type="match status" value="1"/>
</dbReference>
<evidence type="ECO:0000256" key="2">
    <source>
        <dbReference type="ARBA" id="ARBA00022748"/>
    </source>
</evidence>
<keyword evidence="2" id="KW-0201">Cytochrome c-type biogenesis</keyword>
<gene>
    <name evidence="7" type="ORF">SAMN05421747_107129</name>
</gene>
<dbReference type="STRING" id="623281.SAMN05421747_107129"/>
<accession>A0A1I1I0D5</accession>
<keyword evidence="3" id="KW-1015">Disulfide bond</keyword>
<keyword evidence="8" id="KW-1185">Reference proteome</keyword>
<evidence type="ECO:0000256" key="1">
    <source>
        <dbReference type="ARBA" id="ARBA00004196"/>
    </source>
</evidence>
<keyword evidence="5" id="KW-0732">Signal</keyword>
<proteinExistence type="predicted"/>
<evidence type="ECO:0000313" key="8">
    <source>
        <dbReference type="Proteomes" id="UP000199577"/>
    </source>
</evidence>
<reference evidence="7 8" key="1">
    <citation type="submission" date="2016-10" db="EMBL/GenBank/DDBJ databases">
        <authorList>
            <person name="de Groot N.N."/>
        </authorList>
    </citation>
    <scope>NUCLEOTIDE SEQUENCE [LARGE SCALE GENOMIC DNA]</scope>
    <source>
        <strain evidence="7 8">DSM 22900</strain>
    </source>
</reference>
<dbReference type="InterPro" id="IPR050553">
    <property type="entry name" value="Thioredoxin_ResA/DsbE_sf"/>
</dbReference>
<organism evidence="7 8">
    <name type="scientific">Parapedobacter composti</name>
    <dbReference type="NCBI Taxonomy" id="623281"/>
    <lineage>
        <taxon>Bacteria</taxon>
        <taxon>Pseudomonadati</taxon>
        <taxon>Bacteroidota</taxon>
        <taxon>Sphingobacteriia</taxon>
        <taxon>Sphingobacteriales</taxon>
        <taxon>Sphingobacteriaceae</taxon>
        <taxon>Parapedobacter</taxon>
    </lineage>
</organism>
<protein>
    <submittedName>
        <fullName evidence="7">Peroxiredoxin</fullName>
    </submittedName>
</protein>
<dbReference type="GO" id="GO:0030313">
    <property type="term" value="C:cell envelope"/>
    <property type="evidence" value="ECO:0007669"/>
    <property type="project" value="UniProtKB-SubCell"/>
</dbReference>
<dbReference type="RefSeq" id="WP_090973383.1">
    <property type="nucleotide sequence ID" value="NZ_FOLL01000007.1"/>
</dbReference>
<dbReference type="PANTHER" id="PTHR42852">
    <property type="entry name" value="THIOL:DISULFIDE INTERCHANGE PROTEIN DSBE"/>
    <property type="match status" value="1"/>
</dbReference>
<dbReference type="GO" id="GO:0016209">
    <property type="term" value="F:antioxidant activity"/>
    <property type="evidence" value="ECO:0007669"/>
    <property type="project" value="InterPro"/>
</dbReference>
<feature type="chain" id="PRO_5011492422" evidence="5">
    <location>
        <begin position="20"/>
        <end position="365"/>
    </location>
</feature>
<dbReference type="Pfam" id="PF00578">
    <property type="entry name" value="AhpC-TSA"/>
    <property type="match status" value="1"/>
</dbReference>
<dbReference type="OrthoDB" id="750178at2"/>
<dbReference type="InterPro" id="IPR013766">
    <property type="entry name" value="Thioredoxin_domain"/>
</dbReference>
<feature type="signal peptide" evidence="5">
    <location>
        <begin position="1"/>
        <end position="19"/>
    </location>
</feature>
<evidence type="ECO:0000256" key="3">
    <source>
        <dbReference type="ARBA" id="ARBA00023157"/>
    </source>
</evidence>
<dbReference type="InterPro" id="IPR036249">
    <property type="entry name" value="Thioredoxin-like_sf"/>
</dbReference>
<dbReference type="AlphaFoldDB" id="A0A1I1I0D5"/>
<dbReference type="Gene3D" id="3.40.30.10">
    <property type="entry name" value="Glutaredoxin"/>
    <property type="match status" value="1"/>
</dbReference>
<dbReference type="GO" id="GO:0016491">
    <property type="term" value="F:oxidoreductase activity"/>
    <property type="evidence" value="ECO:0007669"/>
    <property type="project" value="InterPro"/>
</dbReference>
<evidence type="ECO:0000256" key="4">
    <source>
        <dbReference type="ARBA" id="ARBA00023284"/>
    </source>
</evidence>
<dbReference type="Proteomes" id="UP000199577">
    <property type="component" value="Unassembled WGS sequence"/>
</dbReference>
<dbReference type="PANTHER" id="PTHR42852:SF6">
    <property type="entry name" value="THIOL:DISULFIDE INTERCHANGE PROTEIN DSBE"/>
    <property type="match status" value="1"/>
</dbReference>
<keyword evidence="4" id="KW-0676">Redox-active center</keyword>
<dbReference type="InterPro" id="IPR017937">
    <property type="entry name" value="Thioredoxin_CS"/>
</dbReference>
<evidence type="ECO:0000256" key="5">
    <source>
        <dbReference type="SAM" id="SignalP"/>
    </source>
</evidence>
<dbReference type="PROSITE" id="PS00194">
    <property type="entry name" value="THIOREDOXIN_1"/>
    <property type="match status" value="1"/>
</dbReference>
<dbReference type="PROSITE" id="PS51352">
    <property type="entry name" value="THIOREDOXIN_2"/>
    <property type="match status" value="1"/>
</dbReference>
<comment type="subcellular location">
    <subcellularLocation>
        <location evidence="1">Cell envelope</location>
    </subcellularLocation>
</comment>
<dbReference type="CDD" id="cd02966">
    <property type="entry name" value="TlpA_like_family"/>
    <property type="match status" value="1"/>
</dbReference>
<evidence type="ECO:0000313" key="7">
    <source>
        <dbReference type="EMBL" id="SFC27678.1"/>
    </source>
</evidence>